<protein>
    <submittedName>
        <fullName evidence="2">Uncharacterized protein</fullName>
    </submittedName>
</protein>
<feature type="transmembrane region" description="Helical" evidence="1">
    <location>
        <begin position="80"/>
        <end position="99"/>
    </location>
</feature>
<reference evidence="2 3" key="1">
    <citation type="journal article" date="2014" name="Int. J. Syst. Evol. Microbiol.">
        <title>Complete genome sequence of Corynebacterium casei LMG S-19264T (=DSM 44701T), isolated from a smear-ripened cheese.</title>
        <authorList>
            <consortium name="US DOE Joint Genome Institute (JGI-PGF)"/>
            <person name="Walter F."/>
            <person name="Albersmeier A."/>
            <person name="Kalinowski J."/>
            <person name="Ruckert C."/>
        </authorList>
    </citation>
    <scope>NUCLEOTIDE SEQUENCE [LARGE SCALE GENOMIC DNA]</scope>
    <source>
        <strain evidence="2 3">CGMCC 1.15295</strain>
    </source>
</reference>
<feature type="transmembrane region" description="Helical" evidence="1">
    <location>
        <begin position="47"/>
        <end position="68"/>
    </location>
</feature>
<accession>A0A8J2TUV3</accession>
<gene>
    <name evidence="2" type="ORF">GCM10011531_23010</name>
</gene>
<feature type="transmembrane region" description="Helical" evidence="1">
    <location>
        <begin position="7"/>
        <end position="27"/>
    </location>
</feature>
<comment type="caution">
    <text evidence="2">The sequence shown here is derived from an EMBL/GenBank/DDBJ whole genome shotgun (WGS) entry which is preliminary data.</text>
</comment>
<keyword evidence="1" id="KW-0812">Transmembrane</keyword>
<proteinExistence type="predicted"/>
<keyword evidence="3" id="KW-1185">Reference proteome</keyword>
<keyword evidence="1" id="KW-1133">Transmembrane helix</keyword>
<dbReference type="RefSeq" id="WP_188606536.1">
    <property type="nucleotide sequence ID" value="NZ_BMIC01000005.1"/>
</dbReference>
<keyword evidence="1" id="KW-0472">Membrane</keyword>
<organism evidence="2 3">
    <name type="scientific">Aquaticitalea lipolytica</name>
    <dbReference type="NCBI Taxonomy" id="1247562"/>
    <lineage>
        <taxon>Bacteria</taxon>
        <taxon>Pseudomonadati</taxon>
        <taxon>Bacteroidota</taxon>
        <taxon>Flavobacteriia</taxon>
        <taxon>Flavobacteriales</taxon>
        <taxon>Flavobacteriaceae</taxon>
        <taxon>Aquaticitalea</taxon>
    </lineage>
</organism>
<dbReference type="Proteomes" id="UP000598120">
    <property type="component" value="Unassembled WGS sequence"/>
</dbReference>
<dbReference type="EMBL" id="BMIC01000005">
    <property type="protein sequence ID" value="GFZ90769.1"/>
    <property type="molecule type" value="Genomic_DNA"/>
</dbReference>
<evidence type="ECO:0000256" key="1">
    <source>
        <dbReference type="SAM" id="Phobius"/>
    </source>
</evidence>
<dbReference type="AlphaFoldDB" id="A0A8J2TUV3"/>
<sequence>MNLHKILKILVAVLSLGAIISLIMIISKGDEAIKASALTGDTAIIDPMAWLTYIIFGLSIAFVLFFVVKNLFTNTGSLKSTLIGVGAFLAVLIIAYLTSSGDDASNYMYNGVAATEGESHMVGAGLNAFYILIVGAAAAMIFSGIKKIAK</sequence>
<name>A0A8J2TUV3_9FLAO</name>
<evidence type="ECO:0000313" key="2">
    <source>
        <dbReference type="EMBL" id="GFZ90769.1"/>
    </source>
</evidence>
<feature type="transmembrane region" description="Helical" evidence="1">
    <location>
        <begin position="128"/>
        <end position="145"/>
    </location>
</feature>
<evidence type="ECO:0000313" key="3">
    <source>
        <dbReference type="Proteomes" id="UP000598120"/>
    </source>
</evidence>